<dbReference type="AlphaFoldDB" id="A0ABD0RL03"/>
<proteinExistence type="predicted"/>
<feature type="non-terminal residue" evidence="2">
    <location>
        <position position="1"/>
    </location>
</feature>
<dbReference type="Proteomes" id="UP001529510">
    <property type="component" value="Unassembled WGS sequence"/>
</dbReference>
<dbReference type="EMBL" id="JAMKFB020000003">
    <property type="protein sequence ID" value="KAL0198537.1"/>
    <property type="molecule type" value="Genomic_DNA"/>
</dbReference>
<feature type="region of interest" description="Disordered" evidence="1">
    <location>
        <begin position="1"/>
        <end position="28"/>
    </location>
</feature>
<evidence type="ECO:0000313" key="2">
    <source>
        <dbReference type="EMBL" id="KAL0198537.1"/>
    </source>
</evidence>
<protein>
    <submittedName>
        <fullName evidence="2">Uncharacterized protein</fullName>
    </submittedName>
</protein>
<evidence type="ECO:0000313" key="3">
    <source>
        <dbReference type="Proteomes" id="UP001529510"/>
    </source>
</evidence>
<evidence type="ECO:0000256" key="1">
    <source>
        <dbReference type="SAM" id="MobiDB-lite"/>
    </source>
</evidence>
<sequence length="56" mass="5575">AAVLMGNPIQAFTPPGAGAPASGKSPSPVQRIDPAASILYVPAVYGGNMVMPMPLP</sequence>
<organism evidence="2 3">
    <name type="scientific">Cirrhinus mrigala</name>
    <name type="common">Mrigala</name>
    <dbReference type="NCBI Taxonomy" id="683832"/>
    <lineage>
        <taxon>Eukaryota</taxon>
        <taxon>Metazoa</taxon>
        <taxon>Chordata</taxon>
        <taxon>Craniata</taxon>
        <taxon>Vertebrata</taxon>
        <taxon>Euteleostomi</taxon>
        <taxon>Actinopterygii</taxon>
        <taxon>Neopterygii</taxon>
        <taxon>Teleostei</taxon>
        <taxon>Ostariophysi</taxon>
        <taxon>Cypriniformes</taxon>
        <taxon>Cyprinidae</taxon>
        <taxon>Labeoninae</taxon>
        <taxon>Labeonini</taxon>
        <taxon>Cirrhinus</taxon>
    </lineage>
</organism>
<keyword evidence="3" id="KW-1185">Reference proteome</keyword>
<reference evidence="2 3" key="1">
    <citation type="submission" date="2024-05" db="EMBL/GenBank/DDBJ databases">
        <title>Genome sequencing and assembly of Indian major carp, Cirrhinus mrigala (Hamilton, 1822).</title>
        <authorList>
            <person name="Mohindra V."/>
            <person name="Chowdhury L.M."/>
            <person name="Lal K."/>
            <person name="Jena J.K."/>
        </authorList>
    </citation>
    <scope>NUCLEOTIDE SEQUENCE [LARGE SCALE GENOMIC DNA]</scope>
    <source>
        <strain evidence="2">CM1030</strain>
        <tissue evidence="2">Blood</tissue>
    </source>
</reference>
<comment type="caution">
    <text evidence="2">The sequence shown here is derived from an EMBL/GenBank/DDBJ whole genome shotgun (WGS) entry which is preliminary data.</text>
</comment>
<name>A0ABD0RL03_CIRMR</name>
<feature type="non-terminal residue" evidence="2">
    <location>
        <position position="56"/>
    </location>
</feature>
<accession>A0ABD0RL03</accession>
<gene>
    <name evidence="2" type="ORF">M9458_007077</name>
</gene>